<dbReference type="SMART" id="SM00421">
    <property type="entry name" value="HTH_LUXR"/>
    <property type="match status" value="1"/>
</dbReference>
<dbReference type="SUPFAM" id="SSF48452">
    <property type="entry name" value="TPR-like"/>
    <property type="match status" value="1"/>
</dbReference>
<accession>A0ABR7LXM8</accession>
<dbReference type="Pfam" id="PF00196">
    <property type="entry name" value="GerE"/>
    <property type="match status" value="1"/>
</dbReference>
<keyword evidence="1" id="KW-0547">Nucleotide-binding</keyword>
<dbReference type="InterPro" id="IPR000792">
    <property type="entry name" value="Tscrpt_reg_LuxR_C"/>
</dbReference>
<evidence type="ECO:0000259" key="3">
    <source>
        <dbReference type="PROSITE" id="PS50043"/>
    </source>
</evidence>
<dbReference type="InterPro" id="IPR041664">
    <property type="entry name" value="AAA_16"/>
</dbReference>
<dbReference type="SUPFAM" id="SSF52540">
    <property type="entry name" value="P-loop containing nucleoside triphosphate hydrolases"/>
    <property type="match status" value="1"/>
</dbReference>
<dbReference type="Gene3D" id="3.40.50.300">
    <property type="entry name" value="P-loop containing nucleotide triphosphate hydrolases"/>
    <property type="match status" value="1"/>
</dbReference>
<dbReference type="PROSITE" id="PS50043">
    <property type="entry name" value="HTH_LUXR_2"/>
    <property type="match status" value="1"/>
</dbReference>
<dbReference type="Pfam" id="PF13191">
    <property type="entry name" value="AAA_16"/>
    <property type="match status" value="1"/>
</dbReference>
<evidence type="ECO:0000313" key="5">
    <source>
        <dbReference type="Proteomes" id="UP000805614"/>
    </source>
</evidence>
<proteinExistence type="predicted"/>
<dbReference type="Gene3D" id="1.10.10.10">
    <property type="entry name" value="Winged helix-like DNA-binding domain superfamily/Winged helix DNA-binding domain"/>
    <property type="match status" value="1"/>
</dbReference>
<name>A0ABR7LXM8_9ACTN</name>
<evidence type="ECO:0000313" key="4">
    <source>
        <dbReference type="EMBL" id="MBC6469622.1"/>
    </source>
</evidence>
<dbReference type="PANTHER" id="PTHR16305">
    <property type="entry name" value="TESTICULAR SOLUBLE ADENYLYL CYCLASE"/>
    <property type="match status" value="1"/>
</dbReference>
<dbReference type="PRINTS" id="PR00038">
    <property type="entry name" value="HTHLUXR"/>
</dbReference>
<dbReference type="SUPFAM" id="SSF46894">
    <property type="entry name" value="C-terminal effector domain of the bipartite response regulators"/>
    <property type="match status" value="1"/>
</dbReference>
<sequence>MLVRALEKAASGQAGVVLVSGDAGVGKTRLVGELAEVARSRGHTVLSGQCAELGEAMPYLPLADALRAAARAPETASSLLEALRARPVLGRLLPDGDVDPADQGGAELAQQQLFGAVLGLLGELSDTEPVLLVFEDLHWADRSTRDLLTFLSRVLQRERVCLVGTYRSDDLPRRHPMRSAIAELLRLPNVIGADLRPLRPTEMAAYLVTLQGGDGARPAADVLDRVIQRAEGNAFYAEELLAAACTGEELPAGLADLLLSRVERLSEIAQRVVRIAAVGGRRVDDDLVREVSGLEAEPYEQALREIVSHQLLVPDGGGYVFRHALLREAVHADLLPGERTRLHAAFAALLAEPGPGRPAHPAAELAYHSLASHDLDGAFTASVEAGRQAERLAAPAEAHEHFDQALSLWDVVTEPERRAGMDRPHLALRTAAAASYSGDARRAVTQLRRLRETLDPAADQTLYAEVSERFAHYLSDSDDDVQAAETARGIIEMLPADTPSPERARALTTYTRTVLFTERHEEIPALAEEAIAIARATGTADAEAGALVNLGLHTEIGGDLARAERLFSEARAAAGRVGDLTVALRAHYHVARAEYDRAELTAAARSADSGVRLAIDSGLAWSVYGIDLRFLQYLVHYTAGDWDRAEALSDSFPIRVGTTAEAQVSAYALFIEVARGSATARERLSWLRPFWGEDSLVAYIARGLAAELAFAEGDEHTALEHVSAVIRAMGPGDAGIIRVAATGLGVHAERALRARAAGDGQAEAAALRAAGDLAERARWAAANIASGPRLWLGFEGRAWLARAEAEWHRARGDDDPKLWRGVVEAFDYGFPYEEARSRLRLAGALLERGRREEAEDEWRLATAEAGRLDAVPLRKALRDLGHRARFGTAERAEAAGPLATLTSREREVLRLVADGDNNREIAAALFISPKTASVHVSNILAKLEVASRTQAAAIAHREGFG</sequence>
<protein>
    <submittedName>
        <fullName evidence="4">AAA family ATPase</fullName>
    </submittedName>
</protein>
<organism evidence="4 5">
    <name type="scientific">Actinomadura alba</name>
    <dbReference type="NCBI Taxonomy" id="406431"/>
    <lineage>
        <taxon>Bacteria</taxon>
        <taxon>Bacillati</taxon>
        <taxon>Actinomycetota</taxon>
        <taxon>Actinomycetes</taxon>
        <taxon>Streptosporangiales</taxon>
        <taxon>Thermomonosporaceae</taxon>
        <taxon>Actinomadura</taxon>
    </lineage>
</organism>
<dbReference type="Gene3D" id="1.25.40.10">
    <property type="entry name" value="Tetratricopeptide repeat domain"/>
    <property type="match status" value="1"/>
</dbReference>
<feature type="domain" description="HTH luxR-type" evidence="3">
    <location>
        <begin position="894"/>
        <end position="959"/>
    </location>
</feature>
<dbReference type="Proteomes" id="UP000805614">
    <property type="component" value="Unassembled WGS sequence"/>
</dbReference>
<comment type="caution">
    <text evidence="4">The sequence shown here is derived from an EMBL/GenBank/DDBJ whole genome shotgun (WGS) entry which is preliminary data.</text>
</comment>
<dbReference type="PANTHER" id="PTHR16305:SF35">
    <property type="entry name" value="TRANSCRIPTIONAL ACTIVATOR DOMAIN"/>
    <property type="match status" value="1"/>
</dbReference>
<reference evidence="4 5" key="1">
    <citation type="submission" date="2020-06" db="EMBL/GenBank/DDBJ databases">
        <title>Actinomadura xiongansis sp. nov., isolated from soil of Baiyangdian.</title>
        <authorList>
            <person name="Zhang X."/>
        </authorList>
    </citation>
    <scope>NUCLEOTIDE SEQUENCE [LARGE SCALE GENOMIC DNA]</scope>
    <source>
        <strain evidence="4 5">HBUM206468</strain>
    </source>
</reference>
<dbReference type="InterPro" id="IPR016032">
    <property type="entry name" value="Sig_transdc_resp-reg_C-effctor"/>
</dbReference>
<dbReference type="EMBL" id="JABVEC010000029">
    <property type="protein sequence ID" value="MBC6469622.1"/>
    <property type="molecule type" value="Genomic_DNA"/>
</dbReference>
<dbReference type="InterPro" id="IPR011990">
    <property type="entry name" value="TPR-like_helical_dom_sf"/>
</dbReference>
<evidence type="ECO:0000256" key="2">
    <source>
        <dbReference type="ARBA" id="ARBA00022840"/>
    </source>
</evidence>
<evidence type="ECO:0000256" key="1">
    <source>
        <dbReference type="ARBA" id="ARBA00022741"/>
    </source>
</evidence>
<dbReference type="InterPro" id="IPR036388">
    <property type="entry name" value="WH-like_DNA-bd_sf"/>
</dbReference>
<keyword evidence="5" id="KW-1185">Reference proteome</keyword>
<gene>
    <name evidence="4" type="ORF">HKK74_29625</name>
</gene>
<dbReference type="InterPro" id="IPR027417">
    <property type="entry name" value="P-loop_NTPase"/>
</dbReference>
<dbReference type="CDD" id="cd06170">
    <property type="entry name" value="LuxR_C_like"/>
    <property type="match status" value="1"/>
</dbReference>
<keyword evidence="2" id="KW-0067">ATP-binding</keyword>